<keyword evidence="3" id="KW-0804">Transcription</keyword>
<dbReference type="InterPro" id="IPR036271">
    <property type="entry name" value="Tet_transcr_reg_TetR-rel_C_sf"/>
</dbReference>
<dbReference type="PROSITE" id="PS50977">
    <property type="entry name" value="HTH_TETR_2"/>
    <property type="match status" value="1"/>
</dbReference>
<evidence type="ECO:0000259" key="5">
    <source>
        <dbReference type="PROSITE" id="PS50977"/>
    </source>
</evidence>
<sequence length="204" mass="22990">MTETTHVTETDGTATKLTMRDRHRIMTREHITAAALEAFAERGYVAVTIDDIVRRAGIGRATFYLHFDSKAAVLRELRNTRMTVWSQQDAPRGGPSGRPSIRTFFEKVVDFYTSAPELYMALHQARAVDPEFAAAHRATMEANVDDWIRNDAMPGATEAQLRLAIAMMYTMVDSFMHLWLVGGWPLDREAAIEAMTDALHATMR</sequence>
<proteinExistence type="predicted"/>
<dbReference type="RefSeq" id="WP_054601777.1">
    <property type="nucleotide sequence ID" value="NZ_CP011269.1"/>
</dbReference>
<dbReference type="PANTHER" id="PTHR30055">
    <property type="entry name" value="HTH-TYPE TRANSCRIPTIONAL REGULATOR RUTR"/>
    <property type="match status" value="1"/>
</dbReference>
<gene>
    <name evidence="6" type="ORF">XA26_20190</name>
</gene>
<evidence type="ECO:0000313" key="6">
    <source>
        <dbReference type="EMBL" id="ALI25865.1"/>
    </source>
</evidence>
<keyword evidence="1" id="KW-0805">Transcription regulation</keyword>
<evidence type="ECO:0000313" key="7">
    <source>
        <dbReference type="Proteomes" id="UP000057134"/>
    </source>
</evidence>
<keyword evidence="7" id="KW-1185">Reference proteome</keyword>
<dbReference type="AlphaFoldDB" id="A0A0N9XEM5"/>
<dbReference type="InterPro" id="IPR023772">
    <property type="entry name" value="DNA-bd_HTH_TetR-type_CS"/>
</dbReference>
<dbReference type="Gene3D" id="1.10.357.10">
    <property type="entry name" value="Tetracycline Repressor, domain 2"/>
    <property type="match status" value="1"/>
</dbReference>
<dbReference type="InterPro" id="IPR041669">
    <property type="entry name" value="TetR_C_15"/>
</dbReference>
<feature type="domain" description="HTH tetR-type" evidence="5">
    <location>
        <begin position="25"/>
        <end position="85"/>
    </location>
</feature>
<dbReference type="Pfam" id="PF00440">
    <property type="entry name" value="TetR_N"/>
    <property type="match status" value="1"/>
</dbReference>
<name>A0A0N9XEM5_MYCFO</name>
<dbReference type="InterPro" id="IPR009057">
    <property type="entry name" value="Homeodomain-like_sf"/>
</dbReference>
<protein>
    <submittedName>
        <fullName evidence="6">Transcriptional regulator, TetR family</fullName>
    </submittedName>
</protein>
<keyword evidence="2 4" id="KW-0238">DNA-binding</keyword>
<evidence type="ECO:0000256" key="3">
    <source>
        <dbReference type="ARBA" id="ARBA00023163"/>
    </source>
</evidence>
<dbReference type="GO" id="GO:0003700">
    <property type="term" value="F:DNA-binding transcription factor activity"/>
    <property type="evidence" value="ECO:0007669"/>
    <property type="project" value="TreeGrafter"/>
</dbReference>
<evidence type="ECO:0000256" key="1">
    <source>
        <dbReference type="ARBA" id="ARBA00023015"/>
    </source>
</evidence>
<dbReference type="PANTHER" id="PTHR30055:SF234">
    <property type="entry name" value="HTH-TYPE TRANSCRIPTIONAL REGULATOR BETI"/>
    <property type="match status" value="1"/>
</dbReference>
<dbReference type="STRING" id="1766.XA26_20190"/>
<reference evidence="6 7" key="1">
    <citation type="journal article" date="2015" name="MBio">
        <title>Enzymatic Degradation of Phenazines Can Generate Energy and Protect Sensitive Organisms from Toxicity.</title>
        <authorList>
            <person name="Costa K.C."/>
            <person name="Bergkessel M."/>
            <person name="Saunders S."/>
            <person name="Korlach J."/>
            <person name="Newman D.K."/>
        </authorList>
    </citation>
    <scope>NUCLEOTIDE SEQUENCE [LARGE SCALE GENOMIC DNA]</scope>
    <source>
        <strain evidence="6 7">CT6</strain>
    </source>
</reference>
<dbReference type="KEGG" id="mft:XA26_20190"/>
<dbReference type="SUPFAM" id="SSF48498">
    <property type="entry name" value="Tetracyclin repressor-like, C-terminal domain"/>
    <property type="match status" value="1"/>
</dbReference>
<dbReference type="InterPro" id="IPR050109">
    <property type="entry name" value="HTH-type_TetR-like_transc_reg"/>
</dbReference>
<dbReference type="PRINTS" id="PR00455">
    <property type="entry name" value="HTHTETR"/>
</dbReference>
<evidence type="ECO:0000256" key="4">
    <source>
        <dbReference type="PROSITE-ProRule" id="PRU00335"/>
    </source>
</evidence>
<dbReference type="Pfam" id="PF17918">
    <property type="entry name" value="TetR_C_15"/>
    <property type="match status" value="1"/>
</dbReference>
<accession>A0A0N9XEM5</accession>
<dbReference type="EMBL" id="CP011269">
    <property type="protein sequence ID" value="ALI25865.1"/>
    <property type="molecule type" value="Genomic_DNA"/>
</dbReference>
<dbReference type="SUPFAM" id="SSF46689">
    <property type="entry name" value="Homeodomain-like"/>
    <property type="match status" value="1"/>
</dbReference>
<dbReference type="Gene3D" id="1.10.10.60">
    <property type="entry name" value="Homeodomain-like"/>
    <property type="match status" value="1"/>
</dbReference>
<dbReference type="PATRIC" id="fig|1766.6.peg.2008"/>
<feature type="DNA-binding region" description="H-T-H motif" evidence="4">
    <location>
        <begin position="48"/>
        <end position="67"/>
    </location>
</feature>
<organism evidence="6 7">
    <name type="scientific">Mycolicibacterium fortuitum</name>
    <name type="common">Mycobacterium fortuitum</name>
    <dbReference type="NCBI Taxonomy" id="1766"/>
    <lineage>
        <taxon>Bacteria</taxon>
        <taxon>Bacillati</taxon>
        <taxon>Actinomycetota</taxon>
        <taxon>Actinomycetes</taxon>
        <taxon>Mycobacteriales</taxon>
        <taxon>Mycobacteriaceae</taxon>
        <taxon>Mycolicibacterium</taxon>
    </lineage>
</organism>
<dbReference type="InterPro" id="IPR001647">
    <property type="entry name" value="HTH_TetR"/>
</dbReference>
<dbReference type="GO" id="GO:0000976">
    <property type="term" value="F:transcription cis-regulatory region binding"/>
    <property type="evidence" value="ECO:0007669"/>
    <property type="project" value="TreeGrafter"/>
</dbReference>
<evidence type="ECO:0000256" key="2">
    <source>
        <dbReference type="ARBA" id="ARBA00023125"/>
    </source>
</evidence>
<dbReference type="PROSITE" id="PS01081">
    <property type="entry name" value="HTH_TETR_1"/>
    <property type="match status" value="1"/>
</dbReference>
<dbReference type="Proteomes" id="UP000057134">
    <property type="component" value="Chromosome"/>
</dbReference>